<dbReference type="RefSeq" id="WP_406720474.1">
    <property type="nucleotide sequence ID" value="NZ_CP135443.1"/>
</dbReference>
<dbReference type="EMBL" id="CP135443">
    <property type="protein sequence ID" value="WRY33031.1"/>
    <property type="molecule type" value="Genomic_DNA"/>
</dbReference>
<protein>
    <recommendedName>
        <fullName evidence="11">1,6-anhydro-N-acetylmuramyl-L-alanine amidase AmpD</fullName>
        <ecNumber evidence="5">3.5.1.28</ecNumber>
    </recommendedName>
    <alternativeName>
        <fullName evidence="12">N-acetylmuramoyl-L-alanine amidase</fullName>
    </alternativeName>
</protein>
<comment type="subcellular location">
    <subcellularLocation>
        <location evidence="3">Cytoplasm</location>
    </subcellularLocation>
</comment>
<evidence type="ECO:0000256" key="12">
    <source>
        <dbReference type="ARBA" id="ARBA00042615"/>
    </source>
</evidence>
<evidence type="ECO:0000256" key="9">
    <source>
        <dbReference type="ARBA" id="ARBA00022833"/>
    </source>
</evidence>
<dbReference type="GO" id="GO:0008745">
    <property type="term" value="F:N-acetylmuramoyl-L-alanine amidase activity"/>
    <property type="evidence" value="ECO:0007669"/>
    <property type="project" value="UniProtKB-EC"/>
</dbReference>
<evidence type="ECO:0000313" key="15">
    <source>
        <dbReference type="Proteomes" id="UP001623290"/>
    </source>
</evidence>
<reference evidence="14 15" key="1">
    <citation type="submission" date="2023-09" db="EMBL/GenBank/DDBJ databases">
        <title>Thioclava shenzhenensis sp. nov., a multidrug resistant bacteria-antagonizing species isolated from coastal seawater.</title>
        <authorList>
            <person name="Long M."/>
        </authorList>
    </citation>
    <scope>NUCLEOTIDE SEQUENCE [LARGE SCALE GENOMIC DNA]</scope>
    <source>
        <strain evidence="14 15">FTW29</strain>
    </source>
</reference>
<sequence>MAAAFPSPNHGERRNGAEPDHVVLHFTAMQDMASARDRLCDPAAEVSAHWLIGNDGTAVQLVDEARRAWHAGVGQWGACSDLNSHSIGIELDNPGDRPFSNRQMETLETLLRRILDDWRIAPQNVIAHSDMAPARKFDPGPRFDWARLARQGLAVLPQAPLLPRAPDKAQFLILAQLFGYTSPDHEHVLSAFRLRFRPLHTGPLDPTDMALIAALARDYGQDGDQWRAC</sequence>
<keyword evidence="7" id="KW-0479">Metal-binding</keyword>
<dbReference type="InterPro" id="IPR051206">
    <property type="entry name" value="NAMLAA_amidase_2"/>
</dbReference>
<dbReference type="SMART" id="SM00644">
    <property type="entry name" value="Ami_2"/>
    <property type="match status" value="1"/>
</dbReference>
<feature type="domain" description="N-acetylmuramoyl-L-alanine amidase" evidence="13">
    <location>
        <begin position="7"/>
        <end position="140"/>
    </location>
</feature>
<evidence type="ECO:0000256" key="5">
    <source>
        <dbReference type="ARBA" id="ARBA00011901"/>
    </source>
</evidence>
<name>A0ABZ1DZM6_9RHOB</name>
<dbReference type="PANTHER" id="PTHR30417:SF4">
    <property type="entry name" value="1,6-ANHYDRO-N-ACETYLMURAMYL-L-ALANINE AMIDASE AMPD"/>
    <property type="match status" value="1"/>
</dbReference>
<dbReference type="SUPFAM" id="SSF55846">
    <property type="entry name" value="N-acetylmuramoyl-L-alanine amidase-like"/>
    <property type="match status" value="1"/>
</dbReference>
<keyword evidence="15" id="KW-1185">Reference proteome</keyword>
<keyword evidence="6" id="KW-0963">Cytoplasm</keyword>
<evidence type="ECO:0000256" key="11">
    <source>
        <dbReference type="ARBA" id="ARBA00039257"/>
    </source>
</evidence>
<evidence type="ECO:0000313" key="14">
    <source>
        <dbReference type="EMBL" id="WRY33031.1"/>
    </source>
</evidence>
<dbReference type="EC" id="3.5.1.28" evidence="5"/>
<accession>A0ABZ1DZM6</accession>
<dbReference type="Pfam" id="PF01510">
    <property type="entry name" value="Amidase_2"/>
    <property type="match status" value="1"/>
</dbReference>
<keyword evidence="10" id="KW-0961">Cell wall biogenesis/degradation</keyword>
<evidence type="ECO:0000259" key="13">
    <source>
        <dbReference type="SMART" id="SM00644"/>
    </source>
</evidence>
<dbReference type="Gene3D" id="3.40.80.10">
    <property type="entry name" value="Peptidoglycan recognition protein-like"/>
    <property type="match status" value="1"/>
</dbReference>
<evidence type="ECO:0000256" key="10">
    <source>
        <dbReference type="ARBA" id="ARBA00023316"/>
    </source>
</evidence>
<dbReference type="InterPro" id="IPR036505">
    <property type="entry name" value="Amidase/PGRP_sf"/>
</dbReference>
<evidence type="ECO:0000256" key="7">
    <source>
        <dbReference type="ARBA" id="ARBA00022723"/>
    </source>
</evidence>
<evidence type="ECO:0000256" key="1">
    <source>
        <dbReference type="ARBA" id="ARBA00001561"/>
    </source>
</evidence>
<proteinExistence type="inferred from homology"/>
<organism evidence="14 15">
    <name type="scientific">Thioclava litoralis</name>
    <dbReference type="NCBI Taxonomy" id="3076557"/>
    <lineage>
        <taxon>Bacteria</taxon>
        <taxon>Pseudomonadati</taxon>
        <taxon>Pseudomonadota</taxon>
        <taxon>Alphaproteobacteria</taxon>
        <taxon>Rhodobacterales</taxon>
        <taxon>Paracoccaceae</taxon>
        <taxon>Thioclava</taxon>
    </lineage>
</organism>
<dbReference type="CDD" id="cd06583">
    <property type="entry name" value="PGRP"/>
    <property type="match status" value="1"/>
</dbReference>
<gene>
    <name evidence="14" type="ORF">RPE78_10015</name>
</gene>
<evidence type="ECO:0000256" key="3">
    <source>
        <dbReference type="ARBA" id="ARBA00004496"/>
    </source>
</evidence>
<evidence type="ECO:0000256" key="2">
    <source>
        <dbReference type="ARBA" id="ARBA00001947"/>
    </source>
</evidence>
<dbReference type="PANTHER" id="PTHR30417">
    <property type="entry name" value="N-ACETYLMURAMOYL-L-ALANINE AMIDASE AMID"/>
    <property type="match status" value="1"/>
</dbReference>
<evidence type="ECO:0000256" key="6">
    <source>
        <dbReference type="ARBA" id="ARBA00022490"/>
    </source>
</evidence>
<evidence type="ECO:0000256" key="4">
    <source>
        <dbReference type="ARBA" id="ARBA00007553"/>
    </source>
</evidence>
<dbReference type="InterPro" id="IPR002502">
    <property type="entry name" value="Amidase_domain"/>
</dbReference>
<keyword evidence="8 14" id="KW-0378">Hydrolase</keyword>
<evidence type="ECO:0000256" key="8">
    <source>
        <dbReference type="ARBA" id="ARBA00022801"/>
    </source>
</evidence>
<comment type="similarity">
    <text evidence="4">Belongs to the N-acetylmuramoyl-L-alanine amidase 2 family.</text>
</comment>
<comment type="catalytic activity">
    <reaction evidence="1">
        <text>Hydrolyzes the link between N-acetylmuramoyl residues and L-amino acid residues in certain cell-wall glycopeptides.</text>
        <dbReference type="EC" id="3.5.1.28"/>
    </reaction>
</comment>
<keyword evidence="9" id="KW-0862">Zinc</keyword>
<dbReference type="Proteomes" id="UP001623290">
    <property type="component" value="Chromosome"/>
</dbReference>
<comment type="cofactor">
    <cofactor evidence="2">
        <name>Zn(2+)</name>
        <dbReference type="ChEBI" id="CHEBI:29105"/>
    </cofactor>
</comment>